<feature type="region of interest" description="Disordered" evidence="2">
    <location>
        <begin position="61"/>
        <end position="102"/>
    </location>
</feature>
<sequence length="490" mass="51231">MLDFLKGAANLLAGPMSTAVDFAGNALGLPPLITNSIKTAAGVATGNVMLAASGAMGVAQELSKNPPAKTEYHSSSSGNSKADSGYAPSASSSPILNPGSSPLDPKMLDYSDALKVLEANFQQLDLLDGTKSGSLSKKDLQRISTDSSLSPQLRDAARFMVDNTALFERLDRQGPLARIGVFSPLYNLDTFSVKDLQRELKSVDAEFARYGRPVRPGSGGTTPPGTGCTPGGGGTTAPGTGGTSGGGGSAPVPGSPPTSTASPLDPDFHEYHDALRVLNANWDTFDTAVGARDNVLTRDNLDAILNSPAASSTLKRAAQFFKDHPAYYDRLEMAAGVGPRDGIVGRPDVTAALRQADAALASSGTSSTNGSGGSRPVGGASSNVRSIVDNPNMSIEDKIQAILMSISSDTDEEILDVMEQMANVREQRASLGNGESDRKAGAKLESSMQELELRLQRLVEKRKAMFDLMSNMSSKFHEMAKTAISNLRSA</sequence>
<dbReference type="EMBL" id="CP017174">
    <property type="protein sequence ID" value="QDE70705.1"/>
    <property type="molecule type" value="Genomic_DNA"/>
</dbReference>
<proteinExistence type="predicted"/>
<feature type="region of interest" description="Disordered" evidence="2">
    <location>
        <begin position="211"/>
        <end position="267"/>
    </location>
</feature>
<gene>
    <name evidence="3" type="ORF">BHS09_29115</name>
</gene>
<dbReference type="AlphaFoldDB" id="A0AAE6KUZ9"/>
<name>A0AAE6KUZ9_MYXXA</name>
<evidence type="ECO:0000313" key="3">
    <source>
        <dbReference type="EMBL" id="QDE70705.1"/>
    </source>
</evidence>
<feature type="compositionally biased region" description="Polar residues" evidence="2">
    <location>
        <begin position="89"/>
        <end position="100"/>
    </location>
</feature>
<feature type="coiled-coil region" evidence="1">
    <location>
        <begin position="441"/>
        <end position="468"/>
    </location>
</feature>
<evidence type="ECO:0000256" key="2">
    <source>
        <dbReference type="SAM" id="MobiDB-lite"/>
    </source>
</evidence>
<feature type="compositionally biased region" description="Gly residues" evidence="2">
    <location>
        <begin position="217"/>
        <end position="249"/>
    </location>
</feature>
<dbReference type="RefSeq" id="WP_140799716.1">
    <property type="nucleotide sequence ID" value="NZ_CP017173.1"/>
</dbReference>
<feature type="compositionally biased region" description="Low complexity" evidence="2">
    <location>
        <begin position="74"/>
        <end position="84"/>
    </location>
</feature>
<accession>A0AAE6KUZ9</accession>
<evidence type="ECO:0000256" key="1">
    <source>
        <dbReference type="SAM" id="Coils"/>
    </source>
</evidence>
<protein>
    <submittedName>
        <fullName evidence="3">Uncharacterized protein</fullName>
    </submittedName>
</protein>
<feature type="region of interest" description="Disordered" evidence="2">
    <location>
        <begin position="360"/>
        <end position="385"/>
    </location>
</feature>
<organism evidence="3 4">
    <name type="scientific">Myxococcus xanthus</name>
    <dbReference type="NCBI Taxonomy" id="34"/>
    <lineage>
        <taxon>Bacteria</taxon>
        <taxon>Pseudomonadati</taxon>
        <taxon>Myxococcota</taxon>
        <taxon>Myxococcia</taxon>
        <taxon>Myxococcales</taxon>
        <taxon>Cystobacterineae</taxon>
        <taxon>Myxococcaceae</taxon>
        <taxon>Myxococcus</taxon>
    </lineage>
</organism>
<reference evidence="3 4" key="1">
    <citation type="journal article" date="2019" name="Science">
        <title>Social genes are selection hotspots in kin groups of a soil microbe.</title>
        <authorList>
            <person name="Wielgoss S."/>
            <person name="Wolfensberger R."/>
            <person name="Sun L."/>
            <person name="Fiegna F."/>
            <person name="Velicer G.J."/>
        </authorList>
    </citation>
    <scope>NUCLEOTIDE SEQUENCE [LARGE SCALE GENOMIC DNA]</scope>
    <source>
        <strain evidence="3 4">MC3.5.9c15</strain>
    </source>
</reference>
<feature type="compositionally biased region" description="Low complexity" evidence="2">
    <location>
        <begin position="360"/>
        <end position="369"/>
    </location>
</feature>
<evidence type="ECO:0000313" key="4">
    <source>
        <dbReference type="Proteomes" id="UP000320179"/>
    </source>
</evidence>
<keyword evidence="1" id="KW-0175">Coiled coil</keyword>
<dbReference type="Proteomes" id="UP000320179">
    <property type="component" value="Chromosome"/>
</dbReference>